<protein>
    <submittedName>
        <fullName evidence="2">Uncharacterized protein</fullName>
    </submittedName>
</protein>
<reference evidence="2" key="2">
    <citation type="submission" date="2021-02" db="EMBL/GenBank/DDBJ databases">
        <authorList>
            <person name="Kimball J.A."/>
            <person name="Haas M.W."/>
            <person name="Macchietto M."/>
            <person name="Kono T."/>
            <person name="Duquette J."/>
            <person name="Shao M."/>
        </authorList>
    </citation>
    <scope>NUCLEOTIDE SEQUENCE</scope>
    <source>
        <tissue evidence="2">Fresh leaf tissue</tissue>
    </source>
</reference>
<dbReference type="Proteomes" id="UP000729402">
    <property type="component" value="Unassembled WGS sequence"/>
</dbReference>
<evidence type="ECO:0000256" key="1">
    <source>
        <dbReference type="SAM" id="MobiDB-lite"/>
    </source>
</evidence>
<proteinExistence type="predicted"/>
<name>A0A8J5RTI3_ZIZPA</name>
<organism evidence="2 3">
    <name type="scientific">Zizania palustris</name>
    <name type="common">Northern wild rice</name>
    <dbReference type="NCBI Taxonomy" id="103762"/>
    <lineage>
        <taxon>Eukaryota</taxon>
        <taxon>Viridiplantae</taxon>
        <taxon>Streptophyta</taxon>
        <taxon>Embryophyta</taxon>
        <taxon>Tracheophyta</taxon>
        <taxon>Spermatophyta</taxon>
        <taxon>Magnoliopsida</taxon>
        <taxon>Liliopsida</taxon>
        <taxon>Poales</taxon>
        <taxon>Poaceae</taxon>
        <taxon>BOP clade</taxon>
        <taxon>Oryzoideae</taxon>
        <taxon>Oryzeae</taxon>
        <taxon>Zizaniinae</taxon>
        <taxon>Zizania</taxon>
    </lineage>
</organism>
<evidence type="ECO:0000313" key="2">
    <source>
        <dbReference type="EMBL" id="KAG8044664.1"/>
    </source>
</evidence>
<dbReference type="EMBL" id="JAAALK010000424">
    <property type="protein sequence ID" value="KAG8044664.1"/>
    <property type="molecule type" value="Genomic_DNA"/>
</dbReference>
<sequence length="74" mass="8028">MKSSRVGKEPATLLFPRRQGTSYPPLPMLEPAKQLASSSPPPPYDTSPPYPPSMPINPARVPPYRVLMGTTPLA</sequence>
<feature type="region of interest" description="Disordered" evidence="1">
    <location>
        <begin position="1"/>
        <end position="74"/>
    </location>
</feature>
<dbReference type="AlphaFoldDB" id="A0A8J5RTI3"/>
<evidence type="ECO:0000313" key="3">
    <source>
        <dbReference type="Proteomes" id="UP000729402"/>
    </source>
</evidence>
<accession>A0A8J5RTI3</accession>
<keyword evidence="3" id="KW-1185">Reference proteome</keyword>
<gene>
    <name evidence="2" type="ORF">GUJ93_ZPchr0978g40</name>
</gene>
<comment type="caution">
    <text evidence="2">The sequence shown here is derived from an EMBL/GenBank/DDBJ whole genome shotgun (WGS) entry which is preliminary data.</text>
</comment>
<reference evidence="2" key="1">
    <citation type="journal article" date="2021" name="bioRxiv">
        <title>Whole Genome Assembly and Annotation of Northern Wild Rice, Zizania palustris L., Supports a Whole Genome Duplication in the Zizania Genus.</title>
        <authorList>
            <person name="Haas M."/>
            <person name="Kono T."/>
            <person name="Macchietto M."/>
            <person name="Millas R."/>
            <person name="McGilp L."/>
            <person name="Shao M."/>
            <person name="Duquette J."/>
            <person name="Hirsch C.N."/>
            <person name="Kimball J."/>
        </authorList>
    </citation>
    <scope>NUCLEOTIDE SEQUENCE</scope>
    <source>
        <tissue evidence="2">Fresh leaf tissue</tissue>
    </source>
</reference>
<feature type="compositionally biased region" description="Pro residues" evidence="1">
    <location>
        <begin position="39"/>
        <end position="55"/>
    </location>
</feature>